<dbReference type="STRING" id="670386.D3B5Q7"/>
<dbReference type="FunCoup" id="D3B5Q7">
    <property type="interactions" value="421"/>
</dbReference>
<gene>
    <name evidence="2" type="ORF">PPL_03995</name>
</gene>
<dbReference type="EMBL" id="ADBJ01000017">
    <property type="protein sequence ID" value="EFA83205.1"/>
    <property type="molecule type" value="Genomic_DNA"/>
</dbReference>
<reference evidence="2 3" key="1">
    <citation type="journal article" date="2011" name="Genome Res.">
        <title>Phylogeny-wide analysis of social amoeba genomes highlights ancient origins for complex intercellular communication.</title>
        <authorList>
            <person name="Heidel A.J."/>
            <person name="Lawal H.M."/>
            <person name="Felder M."/>
            <person name="Schilde C."/>
            <person name="Helps N.R."/>
            <person name="Tunggal B."/>
            <person name="Rivero F."/>
            <person name="John U."/>
            <person name="Schleicher M."/>
            <person name="Eichinger L."/>
            <person name="Platzer M."/>
            <person name="Noegel A.A."/>
            <person name="Schaap P."/>
            <person name="Gloeckner G."/>
        </authorList>
    </citation>
    <scope>NUCLEOTIDE SEQUENCE [LARGE SCALE GENOMIC DNA]</scope>
    <source>
        <strain evidence="3">ATCC 26659 / Pp 5 / PN500</strain>
    </source>
</reference>
<organism evidence="2 3">
    <name type="scientific">Heterostelium pallidum (strain ATCC 26659 / Pp 5 / PN500)</name>
    <name type="common">Cellular slime mold</name>
    <name type="synonym">Polysphondylium pallidum</name>
    <dbReference type="NCBI Taxonomy" id="670386"/>
    <lineage>
        <taxon>Eukaryota</taxon>
        <taxon>Amoebozoa</taxon>
        <taxon>Evosea</taxon>
        <taxon>Eumycetozoa</taxon>
        <taxon>Dictyostelia</taxon>
        <taxon>Acytosteliales</taxon>
        <taxon>Acytosteliaceae</taxon>
        <taxon>Heterostelium</taxon>
    </lineage>
</organism>
<evidence type="ECO:0000256" key="1">
    <source>
        <dbReference type="SAM" id="MobiDB-lite"/>
    </source>
</evidence>
<dbReference type="InParanoid" id="D3B5Q7"/>
<accession>D3B5Q7</accession>
<proteinExistence type="predicted"/>
<sequence length="1417" mass="169822">MVRVNCDYIPAWPIVYYKNTSKTILHILWPLITWSESASGNKVFALLYFLFRLAWKERSSTQYVDFFWPIIHLEFNDNGFRFGIRPLFWIISTDRTFKLSILGIINIFSKDSGDDVWVVLFPFFWYRYKNGKVFYTIPPILWVSGDGDDKLKVVLLPLGVLSKGSSGWWLNVAFFFHLAIRDSGDKVYFHLLPFLVVKKARNLNINICGLIHYQLKHNDKYFFMFTPLFLMFGGNDSHFSLYMIPLLVYRRTASSSLFIFMFIFYRIKNSSRLISMLIPLYFYREWDQKRSRYLNIMGLYNFRRLYSENLVHIILAPILWIRIAKGTSFTFHLWPAFGFKISQKSRGFNIYVLYPLIIYKNKRNGDFKRFMFIYPLCHYYHDKQEKTRIRSFLPVFYYKSQPSGVFGFFLLYFWYKDRTNSNQISMDVIRRADEPTPEIDPELRDVPVPPPAKQVPEVEYQIRGFLPFFYFVSKRSENLVILLPLFFVKWNTQMVDSKFVSLIYYQSKYEDHFLVRWLLPVFYQKHTSEKTLVLSPVYYYYSRGTRRFRLILPVFIDFIKGETHFIYCFPTFIHYRKSIFKFTSFFPIYFRTQDATKNELFTYYFPIWGSGSQGSKSNTYYFLFPLFGYKYDRETHAKRIDILFPLFHFDRDPESYSLRLLPIFWRSYNERNEFLLVMPFYWKFVTDKDTRAQINTLFIPFYFKRDSAQYLFTFASPALLPPYYIHYHREASQVEQTYVFPFFAHKIKGLDHLRWFLLYVYRHTWRDFSDEMYMNVLLYFKLNNPKYRISGFIPLYIEWFAKETQKYHLRTLFLLAYDRIKTDLRRQKRICLFYLISNRVTLFLWKKTKKSSTGHVVSSTPAQGADEEGSLGTDIDRPAPPKPHFDHHSKKIFLFPIFHYCSSSTDKYYQLCFLWFVKPWLSFIYRFKSETESCFQVLFAFYYNCSSTLKQLAIIWFFNPNVGLFLYEKTPFVVIKRIFPLFWRMSTPKKFESVEEMKEETEQSTSSGSEISILSILYIIPSYGLYNYRYNSAKNKKSHYLFPLYYHSKSERQTTTSVLYAGHPVVSFFHRSKHGSNLILRIFPLFYYYSDTDSSLPVSGLSILWIGHPDVAFYRTYKSSRSSIVSIFPLFWSKTSYANKSYQLSIIYVVRKFGLIDYYTESEADIFRFYIFPFFHVSHSPGDTRVGILYAGHPKGSVFSGYFTETHSKFFVFLFFYYLRDTAEQKTKFSLLWIADPRASLIGYWSHGRQSHFHVLFVIWVATAEEYLQWGLFWIAWAKSEVYPSSFLNQEASGSDPIIRNIYYPVSLFLSYNDGAYSTHHFMPIYRYTNKVVKEQEKLWALFGMFYLVTRKDYTEVRWCYRWIRVKSSPSVYLVEVNPFVSYKRKHNASRLLFLGGMCGYDDRLSDSTCRICCIEI</sequence>
<feature type="region of interest" description="Disordered" evidence="1">
    <location>
        <begin position="854"/>
        <end position="873"/>
    </location>
</feature>
<evidence type="ECO:0000313" key="2">
    <source>
        <dbReference type="EMBL" id="EFA83205.1"/>
    </source>
</evidence>
<dbReference type="OMA" id="HYHREAS"/>
<keyword evidence="3" id="KW-1185">Reference proteome</keyword>
<name>D3B5Q7_HETP5</name>
<dbReference type="RefSeq" id="XP_020435322.1">
    <property type="nucleotide sequence ID" value="XM_020574908.1"/>
</dbReference>
<dbReference type="Proteomes" id="UP000001396">
    <property type="component" value="Unassembled WGS sequence"/>
</dbReference>
<comment type="caution">
    <text evidence="2">The sequence shown here is derived from an EMBL/GenBank/DDBJ whole genome shotgun (WGS) entry which is preliminary data.</text>
</comment>
<dbReference type="GeneID" id="31359482"/>
<protein>
    <submittedName>
        <fullName evidence="2">Uncharacterized protein</fullName>
    </submittedName>
</protein>
<evidence type="ECO:0000313" key="3">
    <source>
        <dbReference type="Proteomes" id="UP000001396"/>
    </source>
</evidence>